<dbReference type="Pfam" id="PF01322">
    <property type="entry name" value="Cytochrom_C_2"/>
    <property type="match status" value="1"/>
</dbReference>
<organism evidence="8 9">
    <name type="scientific">Falsiruegeria litorea R37</name>
    <dbReference type="NCBI Taxonomy" id="1200284"/>
    <lineage>
        <taxon>Bacteria</taxon>
        <taxon>Pseudomonadati</taxon>
        <taxon>Pseudomonadota</taxon>
        <taxon>Alphaproteobacteria</taxon>
        <taxon>Rhodobacterales</taxon>
        <taxon>Roseobacteraceae</taxon>
        <taxon>Falsiruegeria</taxon>
    </lineage>
</organism>
<evidence type="ECO:0000313" key="8">
    <source>
        <dbReference type="EMBL" id="SLN34397.1"/>
    </source>
</evidence>
<evidence type="ECO:0000256" key="7">
    <source>
        <dbReference type="PIRSR" id="PIRSR000027-2"/>
    </source>
</evidence>
<dbReference type="GO" id="GO:0020037">
    <property type="term" value="F:heme binding"/>
    <property type="evidence" value="ECO:0007669"/>
    <property type="project" value="InterPro"/>
</dbReference>
<gene>
    <name evidence="8" type="ORF">TRL7639_01561</name>
</gene>
<dbReference type="GO" id="GO:0005506">
    <property type="term" value="F:iron ion binding"/>
    <property type="evidence" value="ECO:0007669"/>
    <property type="project" value="InterPro"/>
</dbReference>
<keyword evidence="1" id="KW-0813">Transport</keyword>
<evidence type="ECO:0000313" key="9">
    <source>
        <dbReference type="Proteomes" id="UP000193077"/>
    </source>
</evidence>
<evidence type="ECO:0000256" key="3">
    <source>
        <dbReference type="ARBA" id="ARBA00022723"/>
    </source>
</evidence>
<dbReference type="AlphaFoldDB" id="A0A1Y5S7S8"/>
<proteinExistence type="predicted"/>
<dbReference type="SUPFAM" id="SSF47175">
    <property type="entry name" value="Cytochromes"/>
    <property type="match status" value="1"/>
</dbReference>
<dbReference type="PROSITE" id="PS51009">
    <property type="entry name" value="CYTCII"/>
    <property type="match status" value="1"/>
</dbReference>
<keyword evidence="2 7" id="KW-0349">Heme</keyword>
<accession>A0A1Y5S7S8</accession>
<keyword evidence="9" id="KW-1185">Reference proteome</keyword>
<dbReference type="Gene3D" id="1.20.120.10">
    <property type="entry name" value="Cytochrome c/b562"/>
    <property type="match status" value="1"/>
</dbReference>
<sequence length="110" mass="11887">MMGLDDDLKLMIAMAKGEKAMDADAAQAAVQRIKAGTPEIATLFKAPETDPKSEALPTIWDEFDQFTTLAQELEQAAAKAAPTIQDRPTLAQAVANIGGACRACHRRFRK</sequence>
<keyword evidence="5 6" id="KW-0408">Iron</keyword>
<evidence type="ECO:0000256" key="6">
    <source>
        <dbReference type="PIRSR" id="PIRSR000027-1"/>
    </source>
</evidence>
<feature type="binding site" description="covalent" evidence="7">
    <location>
        <position position="104"/>
    </location>
    <ligand>
        <name>heme c</name>
        <dbReference type="ChEBI" id="CHEBI:61717"/>
    </ligand>
</feature>
<evidence type="ECO:0000256" key="1">
    <source>
        <dbReference type="ARBA" id="ARBA00022448"/>
    </source>
</evidence>
<dbReference type="EMBL" id="FWFO01000001">
    <property type="protein sequence ID" value="SLN34397.1"/>
    <property type="molecule type" value="Genomic_DNA"/>
</dbReference>
<comment type="PTM">
    <text evidence="7">Binds 1 heme group per subunit.</text>
</comment>
<name>A0A1Y5S7S8_9RHOB</name>
<dbReference type="GO" id="GO:0009055">
    <property type="term" value="F:electron transfer activity"/>
    <property type="evidence" value="ECO:0007669"/>
    <property type="project" value="InterPro"/>
</dbReference>
<feature type="binding site" description="axial binding residue" evidence="6">
    <location>
        <position position="105"/>
    </location>
    <ligand>
        <name>heme c</name>
        <dbReference type="ChEBI" id="CHEBI:61717"/>
    </ligand>
    <ligandPart>
        <name>Fe</name>
        <dbReference type="ChEBI" id="CHEBI:18248"/>
    </ligandPart>
</feature>
<reference evidence="8 9" key="1">
    <citation type="submission" date="2017-03" db="EMBL/GenBank/DDBJ databases">
        <authorList>
            <person name="Afonso C.L."/>
            <person name="Miller P.J."/>
            <person name="Scott M.A."/>
            <person name="Spackman E."/>
            <person name="Goraichik I."/>
            <person name="Dimitrov K.M."/>
            <person name="Suarez D.L."/>
            <person name="Swayne D.E."/>
        </authorList>
    </citation>
    <scope>NUCLEOTIDE SEQUENCE [LARGE SCALE GENOMIC DNA]</scope>
    <source>
        <strain evidence="8 9">CECT 7639</strain>
    </source>
</reference>
<evidence type="ECO:0000256" key="4">
    <source>
        <dbReference type="ARBA" id="ARBA00022982"/>
    </source>
</evidence>
<keyword evidence="4" id="KW-0249">Electron transport</keyword>
<evidence type="ECO:0000256" key="2">
    <source>
        <dbReference type="ARBA" id="ARBA00022617"/>
    </source>
</evidence>
<dbReference type="Proteomes" id="UP000193077">
    <property type="component" value="Unassembled WGS sequence"/>
</dbReference>
<dbReference type="GO" id="GO:0022900">
    <property type="term" value="P:electron transport chain"/>
    <property type="evidence" value="ECO:0007669"/>
    <property type="project" value="InterPro"/>
</dbReference>
<evidence type="ECO:0000256" key="5">
    <source>
        <dbReference type="ARBA" id="ARBA00023004"/>
    </source>
</evidence>
<protein>
    <submittedName>
        <fullName evidence="8">Cytochrome c-556</fullName>
    </submittedName>
</protein>
<dbReference type="InterPro" id="IPR012127">
    <property type="entry name" value="Cyt_c_prime"/>
</dbReference>
<dbReference type="PIRSF" id="PIRSF000027">
    <property type="entry name" value="Cytc_c_prime"/>
    <property type="match status" value="1"/>
</dbReference>
<dbReference type="InterPro" id="IPR010980">
    <property type="entry name" value="Cyt_c/b562"/>
</dbReference>
<feature type="binding site" description="covalent" evidence="7">
    <location>
        <position position="101"/>
    </location>
    <ligand>
        <name>heme c</name>
        <dbReference type="ChEBI" id="CHEBI:61717"/>
    </ligand>
</feature>
<dbReference type="InterPro" id="IPR002321">
    <property type="entry name" value="Cyt_c_II"/>
</dbReference>
<dbReference type="GO" id="GO:0042597">
    <property type="term" value="C:periplasmic space"/>
    <property type="evidence" value="ECO:0007669"/>
    <property type="project" value="InterPro"/>
</dbReference>
<keyword evidence="3 6" id="KW-0479">Metal-binding</keyword>